<dbReference type="Proteomes" id="UP000466442">
    <property type="component" value="Unassembled WGS sequence"/>
</dbReference>
<dbReference type="EMBL" id="WIXP02000006">
    <property type="protein sequence ID" value="KAF6209945.1"/>
    <property type="molecule type" value="Genomic_DNA"/>
</dbReference>
<comment type="caution">
    <text evidence="1">The sequence shown here is derived from an EMBL/GenBank/DDBJ whole genome shotgun (WGS) entry which is preliminary data.</text>
</comment>
<evidence type="ECO:0000313" key="1">
    <source>
        <dbReference type="EMBL" id="KAF6209945.1"/>
    </source>
</evidence>
<reference evidence="1" key="1">
    <citation type="journal article" date="2021" name="Mol. Ecol. Resour.">
        <title>Apolygus lucorum genome provides insights into omnivorousness and mesophyll feeding.</title>
        <authorList>
            <person name="Liu Y."/>
            <person name="Liu H."/>
            <person name="Wang H."/>
            <person name="Huang T."/>
            <person name="Liu B."/>
            <person name="Yang B."/>
            <person name="Yin L."/>
            <person name="Li B."/>
            <person name="Zhang Y."/>
            <person name="Zhang S."/>
            <person name="Jiang F."/>
            <person name="Zhang X."/>
            <person name="Ren Y."/>
            <person name="Wang B."/>
            <person name="Wang S."/>
            <person name="Lu Y."/>
            <person name="Wu K."/>
            <person name="Fan W."/>
            <person name="Wang G."/>
        </authorList>
    </citation>
    <scope>NUCLEOTIDE SEQUENCE</scope>
    <source>
        <strain evidence="1">12Hb</strain>
    </source>
</reference>
<evidence type="ECO:0000313" key="2">
    <source>
        <dbReference type="Proteomes" id="UP000466442"/>
    </source>
</evidence>
<dbReference type="AlphaFoldDB" id="A0A6A4J8E8"/>
<sequence length="81" mass="9356">MQAFDKVEGEYHQEHEQFMSNTRMIQDMTKAINVSEARCRSDHQSHGAHEDDEVVFTGQQEEAEAADVMPVREELDDSRNC</sequence>
<gene>
    <name evidence="1" type="ORF">GE061_015699</name>
</gene>
<protein>
    <submittedName>
        <fullName evidence="1">Uncharacterized protein</fullName>
    </submittedName>
</protein>
<proteinExistence type="predicted"/>
<organism evidence="1 2">
    <name type="scientific">Apolygus lucorum</name>
    <name type="common">Small green plant bug</name>
    <name type="synonym">Lygocoris lucorum</name>
    <dbReference type="NCBI Taxonomy" id="248454"/>
    <lineage>
        <taxon>Eukaryota</taxon>
        <taxon>Metazoa</taxon>
        <taxon>Ecdysozoa</taxon>
        <taxon>Arthropoda</taxon>
        <taxon>Hexapoda</taxon>
        <taxon>Insecta</taxon>
        <taxon>Pterygota</taxon>
        <taxon>Neoptera</taxon>
        <taxon>Paraneoptera</taxon>
        <taxon>Hemiptera</taxon>
        <taxon>Heteroptera</taxon>
        <taxon>Panheteroptera</taxon>
        <taxon>Cimicomorpha</taxon>
        <taxon>Miridae</taxon>
        <taxon>Mirini</taxon>
        <taxon>Apolygus</taxon>
    </lineage>
</organism>
<accession>A0A6A4J8E8</accession>
<keyword evidence="2" id="KW-1185">Reference proteome</keyword>
<name>A0A6A4J8E8_APOLU</name>